<feature type="domain" description="Tail spike" evidence="2">
    <location>
        <begin position="94"/>
        <end position="346"/>
    </location>
</feature>
<proteinExistence type="predicted"/>
<evidence type="ECO:0000313" key="3">
    <source>
        <dbReference type="EMBL" id="WLJ26373.1"/>
    </source>
</evidence>
<feature type="compositionally biased region" description="Gly residues" evidence="1">
    <location>
        <begin position="446"/>
        <end position="459"/>
    </location>
</feature>
<dbReference type="NCBIfam" id="TIGR01665">
    <property type="entry name" value="put_anti_recept"/>
    <property type="match status" value="1"/>
</dbReference>
<reference evidence="3" key="1">
    <citation type="submission" date="2023-04" db="EMBL/GenBank/DDBJ databases">
        <title>The human skin virome in hidradenitis suppurativa patients.</title>
        <authorList>
            <person name="Jansen D."/>
        </authorList>
    </citation>
    <scope>NUCLEOTIDE SEQUENCE</scope>
    <source>
        <strain evidence="3">VC4_HSPhageC</strain>
    </source>
</reference>
<organism evidence="3">
    <name type="scientific">Firmicutes phage HS18</name>
    <dbReference type="NCBI Taxonomy" id="3056396"/>
    <lineage>
        <taxon>Viruses</taxon>
    </lineage>
</organism>
<sequence>MKYNIKIYNQGMEEQARLENAYDISYMMKLNELCTCSFKLPKNDKKITYCQPFYFVELFDSGKRVELFRILPQTTTTNNESYIEFNCEHVLATLLDDVMFRYHQIGNNGVYTDRVLRYVLDHQAVKRWKLGRCDFRRQFEYKWENENLLSSLFSIPKPFVEKYKWTFETSKYPWTINLLRIDKTPKSDIRYRKNLVGIEKTEDPTNLVTRLYALGFGEGDNQLDFAKINGGKPYLEKNVSKYGLKTSILTDRRFESPETLLEYTRAMLDGLSEPYISYKIDTVDLSVVDKNKYSEFKVGDIVLIKDDDASEDLYFPIVSVSKKDVAGSPYDVVLEIANKKQDISGSISDLMERSRINDTYAQGATNLMQMTYSDNADSRYPAKFKFYIPTEMARINKLILNYTLEAFRAYSKAIKGGGAISKTTTSGGGKYTSTSTDGSIYESTSSGGGDWTSTDSGGGGYTTTGVDRYLHGGRGHNHGIKNGAVLRDGKGNYMGEFMESGDHEHRVDLPNHSHSVRISDHTHTISVSGHSHTVDIPDHTHNFTLPDHTHEIKYGMYEGQSARSAYLKIDGQRVNISDKEVDIIPYLSKDKGGRIQRGTWHTVEIVPDGLTRVNASLFIQLFTTSRGGGDY</sequence>
<dbReference type="EMBL" id="OQ890326">
    <property type="protein sequence ID" value="WLJ26373.1"/>
    <property type="molecule type" value="Genomic_DNA"/>
</dbReference>
<evidence type="ECO:0000256" key="1">
    <source>
        <dbReference type="SAM" id="MobiDB-lite"/>
    </source>
</evidence>
<dbReference type="InterPro" id="IPR010572">
    <property type="entry name" value="Tail_dom"/>
</dbReference>
<dbReference type="InterPro" id="IPR007119">
    <property type="entry name" value="Phage_tail_spike_N"/>
</dbReference>
<feature type="compositionally biased region" description="Low complexity" evidence="1">
    <location>
        <begin position="423"/>
        <end position="445"/>
    </location>
</feature>
<evidence type="ECO:0000259" key="2">
    <source>
        <dbReference type="Pfam" id="PF06605"/>
    </source>
</evidence>
<dbReference type="Pfam" id="PF06605">
    <property type="entry name" value="Prophage_tail"/>
    <property type="match status" value="1"/>
</dbReference>
<feature type="region of interest" description="Disordered" evidence="1">
    <location>
        <begin position="423"/>
        <end position="459"/>
    </location>
</feature>
<accession>A0AA49X3F8</accession>
<protein>
    <submittedName>
        <fullName evidence="3">Tail protein</fullName>
    </submittedName>
</protein>
<name>A0AA49X3F8_9VIRU</name>